<evidence type="ECO:0000313" key="3">
    <source>
        <dbReference type="EMBL" id="PKU86337.1"/>
    </source>
</evidence>
<dbReference type="GO" id="GO:0009451">
    <property type="term" value="P:RNA modification"/>
    <property type="evidence" value="ECO:0007669"/>
    <property type="project" value="InterPro"/>
</dbReference>
<dbReference type="PROSITE" id="PS51375">
    <property type="entry name" value="PPR"/>
    <property type="match status" value="1"/>
</dbReference>
<dbReference type="EMBL" id="KZ501954">
    <property type="protein sequence ID" value="PKU86337.1"/>
    <property type="molecule type" value="Genomic_DNA"/>
</dbReference>
<accession>A0A2I0XEI3</accession>
<feature type="repeat" description="PPR" evidence="2">
    <location>
        <begin position="9"/>
        <end position="44"/>
    </location>
</feature>
<dbReference type="PANTHER" id="PTHR47926">
    <property type="entry name" value="PENTATRICOPEPTIDE REPEAT-CONTAINING PROTEIN"/>
    <property type="match status" value="1"/>
</dbReference>
<keyword evidence="1" id="KW-0677">Repeat</keyword>
<dbReference type="NCBIfam" id="TIGR00756">
    <property type="entry name" value="PPR"/>
    <property type="match status" value="1"/>
</dbReference>
<evidence type="ECO:0000313" key="4">
    <source>
        <dbReference type="Proteomes" id="UP000233837"/>
    </source>
</evidence>
<sequence length="155" mass="17334">MKQLGVMPDEITFIGLLAGCSHSGMITEGFQLFDSMVEKYGVSPNLEHYACVVDLLSRAGELRQAHGIVKGMPFKLGASVMGLLLNGCLIHRNIELRMEVMKLITERRDGEYMMMANMCAVAGYHEEATEWRDKMRENGVIKKAGYSMIEIDGKQ</sequence>
<protein>
    <submittedName>
        <fullName evidence="3">Pentatricopeptide repeat-containing protein</fullName>
    </submittedName>
</protein>
<dbReference type="GO" id="GO:0003723">
    <property type="term" value="F:RNA binding"/>
    <property type="evidence" value="ECO:0007669"/>
    <property type="project" value="InterPro"/>
</dbReference>
<dbReference type="InterPro" id="IPR046960">
    <property type="entry name" value="PPR_At4g14850-like_plant"/>
</dbReference>
<dbReference type="Gene3D" id="1.25.40.10">
    <property type="entry name" value="Tetratricopeptide repeat domain"/>
    <property type="match status" value="1"/>
</dbReference>
<dbReference type="Proteomes" id="UP000233837">
    <property type="component" value="Unassembled WGS sequence"/>
</dbReference>
<evidence type="ECO:0000256" key="2">
    <source>
        <dbReference type="PROSITE-ProRule" id="PRU00708"/>
    </source>
</evidence>
<proteinExistence type="predicted"/>
<dbReference type="InterPro" id="IPR011990">
    <property type="entry name" value="TPR-like_helical_dom_sf"/>
</dbReference>
<gene>
    <name evidence="3" type="primary">PCMP-H73</name>
    <name evidence="3" type="ORF">MA16_Dca002168</name>
</gene>
<dbReference type="AlphaFoldDB" id="A0A2I0XEI3"/>
<name>A0A2I0XEI3_9ASPA</name>
<dbReference type="Pfam" id="PF01535">
    <property type="entry name" value="PPR"/>
    <property type="match status" value="2"/>
</dbReference>
<reference evidence="3 4" key="1">
    <citation type="journal article" date="2016" name="Sci. Rep.">
        <title>The Dendrobium catenatum Lindl. genome sequence provides insights into polysaccharide synthase, floral development and adaptive evolution.</title>
        <authorList>
            <person name="Zhang G.Q."/>
            <person name="Xu Q."/>
            <person name="Bian C."/>
            <person name="Tsai W.C."/>
            <person name="Yeh C.M."/>
            <person name="Liu K.W."/>
            <person name="Yoshida K."/>
            <person name="Zhang L.S."/>
            <person name="Chang S.B."/>
            <person name="Chen F."/>
            <person name="Shi Y."/>
            <person name="Su Y.Y."/>
            <person name="Zhang Y.Q."/>
            <person name="Chen L.J."/>
            <person name="Yin Y."/>
            <person name="Lin M."/>
            <person name="Huang H."/>
            <person name="Deng H."/>
            <person name="Wang Z.W."/>
            <person name="Zhu S.L."/>
            <person name="Zhao X."/>
            <person name="Deng C."/>
            <person name="Niu S.C."/>
            <person name="Huang J."/>
            <person name="Wang M."/>
            <person name="Liu G.H."/>
            <person name="Yang H.J."/>
            <person name="Xiao X.J."/>
            <person name="Hsiao Y.Y."/>
            <person name="Wu W.L."/>
            <person name="Chen Y.Y."/>
            <person name="Mitsuda N."/>
            <person name="Ohme-Takagi M."/>
            <person name="Luo Y.B."/>
            <person name="Van de Peer Y."/>
            <person name="Liu Z.J."/>
        </authorList>
    </citation>
    <scope>NUCLEOTIDE SEQUENCE [LARGE SCALE GENOMIC DNA]</scope>
    <source>
        <tissue evidence="3">The whole plant</tissue>
    </source>
</reference>
<evidence type="ECO:0000256" key="1">
    <source>
        <dbReference type="ARBA" id="ARBA00022737"/>
    </source>
</evidence>
<reference evidence="3 4" key="2">
    <citation type="journal article" date="2017" name="Nature">
        <title>The Apostasia genome and the evolution of orchids.</title>
        <authorList>
            <person name="Zhang G.Q."/>
            <person name="Liu K.W."/>
            <person name="Li Z."/>
            <person name="Lohaus R."/>
            <person name="Hsiao Y.Y."/>
            <person name="Niu S.C."/>
            <person name="Wang J.Y."/>
            <person name="Lin Y.C."/>
            <person name="Xu Q."/>
            <person name="Chen L.J."/>
            <person name="Yoshida K."/>
            <person name="Fujiwara S."/>
            <person name="Wang Z.W."/>
            <person name="Zhang Y.Q."/>
            <person name="Mitsuda N."/>
            <person name="Wang M."/>
            <person name="Liu G.H."/>
            <person name="Pecoraro L."/>
            <person name="Huang H.X."/>
            <person name="Xiao X.J."/>
            <person name="Lin M."/>
            <person name="Wu X.Y."/>
            <person name="Wu W.L."/>
            <person name="Chen Y.Y."/>
            <person name="Chang S.B."/>
            <person name="Sakamoto S."/>
            <person name="Ohme-Takagi M."/>
            <person name="Yagi M."/>
            <person name="Zeng S.J."/>
            <person name="Shen C.Y."/>
            <person name="Yeh C.M."/>
            <person name="Luo Y.B."/>
            <person name="Tsai W.C."/>
            <person name="Van de Peer Y."/>
            <person name="Liu Z.J."/>
        </authorList>
    </citation>
    <scope>NUCLEOTIDE SEQUENCE [LARGE SCALE GENOMIC DNA]</scope>
    <source>
        <tissue evidence="3">The whole plant</tissue>
    </source>
</reference>
<keyword evidence="4" id="KW-1185">Reference proteome</keyword>
<organism evidence="3 4">
    <name type="scientific">Dendrobium catenatum</name>
    <dbReference type="NCBI Taxonomy" id="906689"/>
    <lineage>
        <taxon>Eukaryota</taxon>
        <taxon>Viridiplantae</taxon>
        <taxon>Streptophyta</taxon>
        <taxon>Embryophyta</taxon>
        <taxon>Tracheophyta</taxon>
        <taxon>Spermatophyta</taxon>
        <taxon>Magnoliopsida</taxon>
        <taxon>Liliopsida</taxon>
        <taxon>Asparagales</taxon>
        <taxon>Orchidaceae</taxon>
        <taxon>Epidendroideae</taxon>
        <taxon>Malaxideae</taxon>
        <taxon>Dendrobiinae</taxon>
        <taxon>Dendrobium</taxon>
    </lineage>
</organism>
<dbReference type="InterPro" id="IPR002885">
    <property type="entry name" value="PPR_rpt"/>
</dbReference>